<feature type="transmembrane region" description="Helical" evidence="1">
    <location>
        <begin position="163"/>
        <end position="191"/>
    </location>
</feature>
<evidence type="ECO:0000256" key="1">
    <source>
        <dbReference type="SAM" id="Phobius"/>
    </source>
</evidence>
<evidence type="ECO:0008006" key="4">
    <source>
        <dbReference type="Google" id="ProtNLM"/>
    </source>
</evidence>
<evidence type="ECO:0000313" key="3">
    <source>
        <dbReference type="Proteomes" id="UP001138757"/>
    </source>
</evidence>
<dbReference type="RefSeq" id="WP_214625422.1">
    <property type="nucleotide sequence ID" value="NZ_JAHGAW010000015.1"/>
</dbReference>
<keyword evidence="1" id="KW-0812">Transmembrane</keyword>
<feature type="transmembrane region" description="Helical" evidence="1">
    <location>
        <begin position="413"/>
        <end position="431"/>
    </location>
</feature>
<feature type="transmembrane region" description="Helical" evidence="1">
    <location>
        <begin position="438"/>
        <end position="456"/>
    </location>
</feature>
<proteinExistence type="predicted"/>
<protein>
    <recommendedName>
        <fullName evidence="4">Glycosyltransferase RgtA/B/C/D-like domain-containing protein</fullName>
    </recommendedName>
</protein>
<keyword evidence="1" id="KW-0472">Membrane</keyword>
<dbReference type="EMBL" id="JAHGAW010000015">
    <property type="protein sequence ID" value="MBT2189168.1"/>
    <property type="molecule type" value="Genomic_DNA"/>
</dbReference>
<feature type="transmembrane region" description="Helical" evidence="1">
    <location>
        <begin position="91"/>
        <end position="108"/>
    </location>
</feature>
<organism evidence="2 3">
    <name type="scientific">Sphingobium nicotianae</name>
    <dbReference type="NCBI Taxonomy" id="2782607"/>
    <lineage>
        <taxon>Bacteria</taxon>
        <taxon>Pseudomonadati</taxon>
        <taxon>Pseudomonadota</taxon>
        <taxon>Alphaproteobacteria</taxon>
        <taxon>Sphingomonadales</taxon>
        <taxon>Sphingomonadaceae</taxon>
        <taxon>Sphingobium</taxon>
    </lineage>
</organism>
<reference evidence="2" key="1">
    <citation type="submission" date="2021-05" db="EMBL/GenBank/DDBJ databases">
        <title>Genome of Sphingobium sp. strain.</title>
        <authorList>
            <person name="Fan R."/>
        </authorList>
    </citation>
    <scope>NUCLEOTIDE SEQUENCE</scope>
    <source>
        <strain evidence="2">H33</strain>
    </source>
</reference>
<feature type="transmembrane region" description="Helical" evidence="1">
    <location>
        <begin position="114"/>
        <end position="133"/>
    </location>
</feature>
<keyword evidence="3" id="KW-1185">Reference proteome</keyword>
<gene>
    <name evidence="2" type="ORF">KK488_19640</name>
</gene>
<evidence type="ECO:0000313" key="2">
    <source>
        <dbReference type="EMBL" id="MBT2189168.1"/>
    </source>
</evidence>
<feature type="transmembrane region" description="Helical" evidence="1">
    <location>
        <begin position="388"/>
        <end position="407"/>
    </location>
</feature>
<comment type="caution">
    <text evidence="2">The sequence shown here is derived from an EMBL/GenBank/DDBJ whole genome shotgun (WGS) entry which is preliminary data.</text>
</comment>
<dbReference type="AlphaFoldDB" id="A0A9X1DH26"/>
<feature type="transmembrane region" description="Helical" evidence="1">
    <location>
        <begin position="346"/>
        <end position="376"/>
    </location>
</feature>
<feature type="transmembrane region" description="Helical" evidence="1">
    <location>
        <begin position="294"/>
        <end position="314"/>
    </location>
</feature>
<accession>A0A9X1DH26</accession>
<feature type="transmembrane region" description="Helical" evidence="1">
    <location>
        <begin position="140"/>
        <end position="157"/>
    </location>
</feature>
<feature type="transmembrane region" description="Helical" evidence="1">
    <location>
        <begin position="12"/>
        <end position="35"/>
    </location>
</feature>
<feature type="transmembrane region" description="Helical" evidence="1">
    <location>
        <begin position="260"/>
        <end position="287"/>
    </location>
</feature>
<dbReference type="Proteomes" id="UP001138757">
    <property type="component" value="Unassembled WGS sequence"/>
</dbReference>
<sequence>MTNRSISPARPALLPWAVLIAILAVLVGASVGIMADAPYNDDFAYLTSVRWLHEAGVLKFTNWQYMTLVTQTALGGLWTFFFGYSVHALRILTLVIWAVGTVALVQALRSDNWVKTLILLSAAALSPMALVLATSFMTDIYYWALIIVAMTLFASGLETDRRAVLIASWVVLFLAVFVRQVALPVAVAFVIADLLKNGFSRSVLVRSVLPLALIALAYALSVKLAAATIGLPRDFTDSTAAISHMLRDLMMLKLGALRPFFNACILTSVYVGLFFIPLFLAGLVGMIRLPYPRLTAAGTIALGALLFVCLALLVKQPLPSAGNLINLYGLGPRSDWRELGSSVPPVWWAVTVLASLSGAFLVTAILCEIASILLTGGWRALRGQWRPLMFLVAAVLGNAPLMVGYAAWFDRHLLALLAMLGIGCLSLLRFAPVSAPRTAVPVVPALLGILLSILLLHDFGAWQRATLQGYAALQAHGIAASQVDGGFEISNHVLHAAARADQPAPDVLHLEVRSRPCQVTDLETTRAGGAIAGIVPIERWLPIGPAAVSYRCGEFTGPDVPRAAAVAH</sequence>
<name>A0A9X1DH26_9SPHN</name>
<keyword evidence="1" id="KW-1133">Transmembrane helix</keyword>